<reference evidence="2 3" key="1">
    <citation type="submission" date="2008-10" db="EMBL/GenBank/DDBJ databases">
        <title>Draft genome sequence of Parabacteroides johnsonii (DSM 18315).</title>
        <authorList>
            <person name="Sudarsanam P."/>
            <person name="Ley R."/>
            <person name="Guruge J."/>
            <person name="Turnbaugh P.J."/>
            <person name="Mahowald M."/>
            <person name="Liep D."/>
            <person name="Gordon J."/>
        </authorList>
    </citation>
    <scope>NUCLEOTIDE SEQUENCE [LARGE SCALE GENOMIC DNA]</scope>
    <source>
        <strain evidence="2 3">DSM 18315</strain>
    </source>
</reference>
<dbReference type="STRING" id="537006.PRABACTJOHN_01134"/>
<keyword evidence="1" id="KW-0472">Membrane</keyword>
<keyword evidence="1" id="KW-0812">Transmembrane</keyword>
<keyword evidence="1" id="KW-1133">Transmembrane helix</keyword>
<evidence type="ECO:0000313" key="2">
    <source>
        <dbReference type="EMBL" id="EEC97458.1"/>
    </source>
</evidence>
<dbReference type="Proteomes" id="UP000005510">
    <property type="component" value="Unassembled WGS sequence"/>
</dbReference>
<name>B7B7Y4_9BACT</name>
<proteinExistence type="predicted"/>
<organism evidence="2 3">
    <name type="scientific">Parabacteroides johnsonii DSM 18315</name>
    <dbReference type="NCBI Taxonomy" id="537006"/>
    <lineage>
        <taxon>Bacteria</taxon>
        <taxon>Pseudomonadati</taxon>
        <taxon>Bacteroidota</taxon>
        <taxon>Bacteroidia</taxon>
        <taxon>Bacteroidales</taxon>
        <taxon>Tannerellaceae</taxon>
        <taxon>Parabacteroides</taxon>
    </lineage>
</organism>
<accession>B7B7Y4</accession>
<dbReference type="EMBL" id="ABYH01000089">
    <property type="protein sequence ID" value="EEC97458.1"/>
    <property type="molecule type" value="Genomic_DNA"/>
</dbReference>
<evidence type="ECO:0000313" key="3">
    <source>
        <dbReference type="Proteomes" id="UP000005510"/>
    </source>
</evidence>
<gene>
    <name evidence="2" type="ORF">PRABACTJOHN_01134</name>
</gene>
<reference evidence="2 3" key="2">
    <citation type="submission" date="2008-10" db="EMBL/GenBank/DDBJ databases">
        <authorList>
            <person name="Fulton L."/>
            <person name="Clifton S."/>
            <person name="Fulton B."/>
            <person name="Xu J."/>
            <person name="Minx P."/>
            <person name="Pepin K.H."/>
            <person name="Johnson M."/>
            <person name="Bhonagiri V."/>
            <person name="Nash W.E."/>
            <person name="Mardis E.R."/>
            <person name="Wilson R.K."/>
        </authorList>
    </citation>
    <scope>NUCLEOTIDE SEQUENCE [LARGE SCALE GENOMIC DNA]</scope>
    <source>
        <strain evidence="2 3">DSM 18315</strain>
    </source>
</reference>
<protein>
    <submittedName>
        <fullName evidence="2">Uncharacterized protein</fullName>
    </submittedName>
</protein>
<dbReference type="HOGENOM" id="CLU_2881811_0_0_10"/>
<comment type="caution">
    <text evidence="2">The sequence shown here is derived from an EMBL/GenBank/DDBJ whole genome shotgun (WGS) entry which is preliminary data.</text>
</comment>
<sequence length="63" mass="7444">MINPRKLGKEIKCLPTRHCFPFFSVSVCFIFYFIHTLSRKSLHRQLVFLSCLIIKRAGYLLIV</sequence>
<dbReference type="AlphaFoldDB" id="B7B7Y4"/>
<feature type="transmembrane region" description="Helical" evidence="1">
    <location>
        <begin position="20"/>
        <end position="38"/>
    </location>
</feature>
<evidence type="ECO:0000256" key="1">
    <source>
        <dbReference type="SAM" id="Phobius"/>
    </source>
</evidence>